<evidence type="ECO:0000313" key="9">
    <source>
        <dbReference type="Proteomes" id="UP000694865"/>
    </source>
</evidence>
<dbReference type="CDD" id="cd19437">
    <property type="entry name" value="lipocalin_apoD-like"/>
    <property type="match status" value="1"/>
</dbReference>
<dbReference type="Proteomes" id="UP000694865">
    <property type="component" value="Unplaced"/>
</dbReference>
<feature type="chain" id="PRO_5045015100" description="Apolipoprotein D" evidence="7">
    <location>
        <begin position="23"/>
        <end position="200"/>
    </location>
</feature>
<keyword evidence="5" id="KW-0325">Glycoprotein</keyword>
<reference evidence="10" key="1">
    <citation type="submission" date="2025-08" db="UniProtKB">
        <authorList>
            <consortium name="RefSeq"/>
        </authorList>
    </citation>
    <scope>IDENTIFICATION</scope>
    <source>
        <tissue evidence="10">Testes</tissue>
    </source>
</reference>
<dbReference type="InterPro" id="IPR012674">
    <property type="entry name" value="Calycin"/>
</dbReference>
<dbReference type="SUPFAM" id="SSF50814">
    <property type="entry name" value="Lipocalins"/>
    <property type="match status" value="1"/>
</dbReference>
<keyword evidence="4" id="KW-0446">Lipid-binding</keyword>
<proteinExistence type="inferred from homology"/>
<gene>
    <name evidence="10" type="primary">LOC102806466</name>
</gene>
<feature type="signal peptide" evidence="7">
    <location>
        <begin position="1"/>
        <end position="22"/>
    </location>
</feature>
<evidence type="ECO:0000256" key="6">
    <source>
        <dbReference type="ARBA" id="ARBA00023283"/>
    </source>
</evidence>
<dbReference type="GeneID" id="102806466"/>
<organism evidence="9 10">
    <name type="scientific">Saccoglossus kowalevskii</name>
    <name type="common">Acorn worm</name>
    <dbReference type="NCBI Taxonomy" id="10224"/>
    <lineage>
        <taxon>Eukaryota</taxon>
        <taxon>Metazoa</taxon>
        <taxon>Hemichordata</taxon>
        <taxon>Enteropneusta</taxon>
        <taxon>Harrimaniidae</taxon>
        <taxon>Saccoglossus</taxon>
    </lineage>
</organism>
<keyword evidence="6" id="KW-0873">Pyrrolidone carboxylic acid</keyword>
<comment type="similarity">
    <text evidence="1 7">Belongs to the calycin superfamily. Lipocalin family.</text>
</comment>
<protein>
    <recommendedName>
        <fullName evidence="2">Apolipoprotein D</fullName>
    </recommendedName>
</protein>
<dbReference type="InterPro" id="IPR022271">
    <property type="entry name" value="Lipocalin_ApoD"/>
</dbReference>
<keyword evidence="9" id="KW-1185">Reference proteome</keyword>
<evidence type="ECO:0000256" key="7">
    <source>
        <dbReference type="PIRNR" id="PIRNR036893"/>
    </source>
</evidence>
<name>A0ABM0MUY5_SACKO</name>
<evidence type="ECO:0000313" key="10">
    <source>
        <dbReference type="RefSeq" id="XP_006823826.1"/>
    </source>
</evidence>
<dbReference type="PANTHER" id="PTHR10612">
    <property type="entry name" value="APOLIPOPROTEIN D"/>
    <property type="match status" value="1"/>
</dbReference>
<dbReference type="RefSeq" id="XP_006823826.1">
    <property type="nucleotide sequence ID" value="XM_006823763.1"/>
</dbReference>
<dbReference type="PRINTS" id="PR01219">
    <property type="entry name" value="APOLIPOPROTD"/>
</dbReference>
<evidence type="ECO:0000259" key="8">
    <source>
        <dbReference type="Pfam" id="PF08212"/>
    </source>
</evidence>
<keyword evidence="3 7" id="KW-0732">Signal</keyword>
<dbReference type="PIRSF" id="PIRSF036893">
    <property type="entry name" value="Lipocalin_ApoD"/>
    <property type="match status" value="1"/>
</dbReference>
<feature type="domain" description="Lipocalin/cytosolic fatty-acid binding" evidence="8">
    <location>
        <begin position="40"/>
        <end position="186"/>
    </location>
</feature>
<evidence type="ECO:0000256" key="4">
    <source>
        <dbReference type="ARBA" id="ARBA00023121"/>
    </source>
</evidence>
<dbReference type="Pfam" id="PF08212">
    <property type="entry name" value="Lipocalin_2"/>
    <property type="match status" value="1"/>
</dbReference>
<evidence type="ECO:0000256" key="5">
    <source>
        <dbReference type="ARBA" id="ARBA00023180"/>
    </source>
</evidence>
<dbReference type="Gene3D" id="2.40.128.20">
    <property type="match status" value="1"/>
</dbReference>
<dbReference type="InterPro" id="IPR002969">
    <property type="entry name" value="ApolipopD"/>
</dbReference>
<evidence type="ECO:0000256" key="1">
    <source>
        <dbReference type="ARBA" id="ARBA00006889"/>
    </source>
</evidence>
<evidence type="ECO:0000256" key="2">
    <source>
        <dbReference type="ARBA" id="ARBA00019890"/>
    </source>
</evidence>
<evidence type="ECO:0000256" key="3">
    <source>
        <dbReference type="ARBA" id="ARBA00022729"/>
    </source>
</evidence>
<dbReference type="PANTHER" id="PTHR10612:SF34">
    <property type="entry name" value="APOLIPOPROTEIN D"/>
    <property type="match status" value="1"/>
</dbReference>
<dbReference type="PROSITE" id="PS00213">
    <property type="entry name" value="LIPOCALIN"/>
    <property type="match status" value="1"/>
</dbReference>
<dbReference type="InterPro" id="IPR022272">
    <property type="entry name" value="Lipocalin_CS"/>
</dbReference>
<dbReference type="InterPro" id="IPR000566">
    <property type="entry name" value="Lipocln_cytosolic_FA-bd_dom"/>
</dbReference>
<sequence>MANRCQIIHVVVSVYLFYCVHGQVTTRGACPTVSVKTDFEIAKFLGLWYEIERFQSGVQSDLKCSTVTYWSNKDDVIGVTNNGTFTKNDKLTSTEGYAWIPDPKVPAKLKIKFKWWVPATNYWVLRTDYDTYSVVYSCNDYLFGFFKVESAWVLSRGRILNDDTLTDICNDLNDRGIDIGNFQPTDQTGCDDTLKYKPVD</sequence>
<accession>A0ABM0MUY5</accession>